<dbReference type="RefSeq" id="WP_075734932.1">
    <property type="nucleotide sequence ID" value="NZ_CP009249.1"/>
</dbReference>
<organism evidence="2 3">
    <name type="scientific">Corynebacterium phocae</name>
    <dbReference type="NCBI Taxonomy" id="161895"/>
    <lineage>
        <taxon>Bacteria</taxon>
        <taxon>Bacillati</taxon>
        <taxon>Actinomycetota</taxon>
        <taxon>Actinomycetes</taxon>
        <taxon>Mycobacteriales</taxon>
        <taxon>Corynebacteriaceae</taxon>
        <taxon>Corynebacterium</taxon>
    </lineage>
</organism>
<proteinExistence type="predicted"/>
<gene>
    <name evidence="2" type="ORF">CPHO_08525</name>
</gene>
<sequence>MAFIVLSHRRAESHDTRISAWKVINSGVEYHVTQASYRAKEVGSHNTEPRMVRKSDGGQLAPGDPIYNEILTNLHRKKAA</sequence>
<name>A0A1L7D4J0_9CORY</name>
<dbReference type="STRING" id="161895.CPHO_08525"/>
<evidence type="ECO:0000256" key="1">
    <source>
        <dbReference type="SAM" id="MobiDB-lite"/>
    </source>
</evidence>
<dbReference type="KEGG" id="cpho:CPHO_08525"/>
<feature type="region of interest" description="Disordered" evidence="1">
    <location>
        <begin position="40"/>
        <end position="59"/>
    </location>
</feature>
<dbReference type="EMBL" id="CP009249">
    <property type="protein sequence ID" value="APT92923.1"/>
    <property type="molecule type" value="Genomic_DNA"/>
</dbReference>
<dbReference type="AlphaFoldDB" id="A0A1L7D4J0"/>
<reference evidence="2 3" key="1">
    <citation type="submission" date="2014-08" db="EMBL/GenBank/DDBJ databases">
        <title>Complete genome sequence of Corynebacterium phocae M408/89/1(T)(=DSM 44612(T)), isolated from the common seal (Phoca vitulina).</title>
        <authorList>
            <person name="Ruckert C."/>
            <person name="Albersmeier A."/>
            <person name="Winkler A."/>
            <person name="Kalinowski J."/>
        </authorList>
    </citation>
    <scope>NUCLEOTIDE SEQUENCE [LARGE SCALE GENOMIC DNA]</scope>
    <source>
        <strain evidence="2 3">M408/89/1</strain>
    </source>
</reference>
<keyword evidence="3" id="KW-1185">Reference proteome</keyword>
<evidence type="ECO:0000313" key="3">
    <source>
        <dbReference type="Proteomes" id="UP000185491"/>
    </source>
</evidence>
<protein>
    <submittedName>
        <fullName evidence="2">Uncharacterized protein</fullName>
    </submittedName>
</protein>
<evidence type="ECO:0000313" key="2">
    <source>
        <dbReference type="EMBL" id="APT92923.1"/>
    </source>
</evidence>
<accession>A0A1L7D4J0</accession>
<dbReference type="Proteomes" id="UP000185491">
    <property type="component" value="Chromosome"/>
</dbReference>
<feature type="compositionally biased region" description="Basic and acidic residues" evidence="1">
    <location>
        <begin position="40"/>
        <end position="56"/>
    </location>
</feature>